<dbReference type="InterPro" id="IPR056123">
    <property type="entry name" value="DUF7706"/>
</dbReference>
<dbReference type="RefSeq" id="WP_119771849.1">
    <property type="nucleotide sequence ID" value="NZ_QYUO01000003.1"/>
</dbReference>
<dbReference type="EMBL" id="QYUO01000003">
    <property type="protein sequence ID" value="RJF91977.1"/>
    <property type="molecule type" value="Genomic_DNA"/>
</dbReference>
<protein>
    <submittedName>
        <fullName evidence="3">Uncharacterized protein</fullName>
    </submittedName>
</protein>
<comment type="caution">
    <text evidence="3">The sequence shown here is derived from an EMBL/GenBank/DDBJ whole genome shotgun (WGS) entry which is preliminary data.</text>
</comment>
<reference evidence="5" key="1">
    <citation type="submission" date="2018-09" db="EMBL/GenBank/DDBJ databases">
        <authorList>
            <person name="Zhu H."/>
        </authorList>
    </citation>
    <scope>NUCLEOTIDE SEQUENCE [LARGE SCALE GENOMIC DNA]</scope>
    <source>
        <strain evidence="5">K1R23-30</strain>
    </source>
</reference>
<organism evidence="3 5">
    <name type="scientific">Noviherbaspirillum saxi</name>
    <dbReference type="NCBI Taxonomy" id="2320863"/>
    <lineage>
        <taxon>Bacteria</taxon>
        <taxon>Pseudomonadati</taxon>
        <taxon>Pseudomonadota</taxon>
        <taxon>Betaproteobacteria</taxon>
        <taxon>Burkholderiales</taxon>
        <taxon>Oxalobacteraceae</taxon>
        <taxon>Noviherbaspirillum</taxon>
    </lineage>
</organism>
<dbReference type="EMBL" id="QYUO01000003">
    <property type="protein sequence ID" value="RJF91960.1"/>
    <property type="molecule type" value="Genomic_DNA"/>
</dbReference>
<dbReference type="EMBL" id="QYUO01000003">
    <property type="protein sequence ID" value="RJF91951.1"/>
    <property type="molecule type" value="Genomic_DNA"/>
</dbReference>
<evidence type="ECO:0000313" key="5">
    <source>
        <dbReference type="Proteomes" id="UP000265955"/>
    </source>
</evidence>
<evidence type="ECO:0000313" key="2">
    <source>
        <dbReference type="EMBL" id="RJF91960.1"/>
    </source>
</evidence>
<evidence type="ECO:0000313" key="1">
    <source>
        <dbReference type="EMBL" id="RJF91951.1"/>
    </source>
</evidence>
<proteinExistence type="predicted"/>
<evidence type="ECO:0000313" key="4">
    <source>
        <dbReference type="EMBL" id="RJF91984.1"/>
    </source>
</evidence>
<name>A0A3A3FFX6_9BURK</name>
<dbReference type="EMBL" id="QYUO01000003">
    <property type="protein sequence ID" value="RJF91984.1"/>
    <property type="molecule type" value="Genomic_DNA"/>
</dbReference>
<dbReference type="Pfam" id="PF24806">
    <property type="entry name" value="DUF7706"/>
    <property type="match status" value="1"/>
</dbReference>
<evidence type="ECO:0000313" key="3">
    <source>
        <dbReference type="EMBL" id="RJF91977.1"/>
    </source>
</evidence>
<sequence>MLIEVNLPDELAWALAEFLKRAGYSDYRQLAVSEQEAYDMQDAGEKVRAALAERGIAPR</sequence>
<dbReference type="Proteomes" id="UP000265955">
    <property type="component" value="Unassembled WGS sequence"/>
</dbReference>
<gene>
    <name evidence="1" type="ORF">D3871_25120</name>
    <name evidence="2" type="ORF">D3871_25175</name>
    <name evidence="3" type="ORF">D3871_25275</name>
    <name evidence="4" type="ORF">D3871_25310</name>
</gene>
<keyword evidence="5" id="KW-1185">Reference proteome</keyword>
<reference evidence="3" key="2">
    <citation type="submission" date="2018-09" db="EMBL/GenBank/DDBJ databases">
        <authorList>
            <person name="Parvin R."/>
            <person name="Begum J.A."/>
            <person name="Chowdhury E.H."/>
            <person name="Islam M.R."/>
            <person name="Harder T."/>
        </authorList>
    </citation>
    <scope>NUCLEOTIDE SEQUENCE</scope>
    <source>
        <strain evidence="3">K1R23-30</strain>
    </source>
</reference>
<accession>A0A3A3FFX6</accession>
<dbReference type="OrthoDB" id="5573482at2"/>
<dbReference type="AlphaFoldDB" id="A0A3A3FFX6"/>